<organism evidence="2">
    <name type="scientific">Arabidopsis lyrata subsp. lyrata</name>
    <name type="common">Lyre-leaved rock-cress</name>
    <dbReference type="NCBI Taxonomy" id="81972"/>
    <lineage>
        <taxon>Eukaryota</taxon>
        <taxon>Viridiplantae</taxon>
        <taxon>Streptophyta</taxon>
        <taxon>Embryophyta</taxon>
        <taxon>Tracheophyta</taxon>
        <taxon>Spermatophyta</taxon>
        <taxon>Magnoliopsida</taxon>
        <taxon>eudicotyledons</taxon>
        <taxon>Gunneridae</taxon>
        <taxon>Pentapetalae</taxon>
        <taxon>rosids</taxon>
        <taxon>malvids</taxon>
        <taxon>Brassicales</taxon>
        <taxon>Brassicaceae</taxon>
        <taxon>Camelineae</taxon>
        <taxon>Arabidopsis</taxon>
    </lineage>
</organism>
<protein>
    <submittedName>
        <fullName evidence="1">Predicted protein</fullName>
    </submittedName>
</protein>
<evidence type="ECO:0000313" key="2">
    <source>
        <dbReference type="Proteomes" id="UP000008694"/>
    </source>
</evidence>
<keyword evidence="2" id="KW-1185">Reference proteome</keyword>
<accession>D7KIR9</accession>
<dbReference type="EMBL" id="GL348713">
    <property type="protein sequence ID" value="EFH70633.1"/>
    <property type="molecule type" value="Genomic_DNA"/>
</dbReference>
<evidence type="ECO:0000313" key="1">
    <source>
        <dbReference type="EMBL" id="EFH70633.1"/>
    </source>
</evidence>
<dbReference type="HOGENOM" id="CLU_2389183_0_0_1"/>
<sequence>MAAVRRRGQQRFRRAPVINVFLLRGVFGGGLGGGSSRRCCFRSGPSGGDLLVPINAAFVHGGAAAITWDFFSTSSTLSSGQLKFVIGFSRMKKE</sequence>
<name>D7KIR9_ARALL</name>
<gene>
    <name evidence="1" type="ORF">ARALYDRAFT_892239</name>
</gene>
<dbReference type="Gramene" id="scaffold_105033.1">
    <property type="protein sequence ID" value="scaffold_105033.1"/>
    <property type="gene ID" value="scaffold_105033.1"/>
</dbReference>
<proteinExistence type="predicted"/>
<dbReference type="Proteomes" id="UP000008694">
    <property type="component" value="Unassembled WGS sequence"/>
</dbReference>
<dbReference type="AlphaFoldDB" id="D7KIR9"/>
<reference evidence="2" key="1">
    <citation type="journal article" date="2011" name="Nat. Genet.">
        <title>The Arabidopsis lyrata genome sequence and the basis of rapid genome size change.</title>
        <authorList>
            <person name="Hu T.T."/>
            <person name="Pattyn P."/>
            <person name="Bakker E.G."/>
            <person name="Cao J."/>
            <person name="Cheng J.-F."/>
            <person name="Clark R.M."/>
            <person name="Fahlgren N."/>
            <person name="Fawcett J.A."/>
            <person name="Grimwood J."/>
            <person name="Gundlach H."/>
            <person name="Haberer G."/>
            <person name="Hollister J.D."/>
            <person name="Ossowski S."/>
            <person name="Ottilar R.P."/>
            <person name="Salamov A.A."/>
            <person name="Schneeberger K."/>
            <person name="Spannagl M."/>
            <person name="Wang X."/>
            <person name="Yang L."/>
            <person name="Nasrallah M.E."/>
            <person name="Bergelson J."/>
            <person name="Carrington J.C."/>
            <person name="Gaut B.S."/>
            <person name="Schmutz J."/>
            <person name="Mayer K.F.X."/>
            <person name="Van de Peer Y."/>
            <person name="Grigoriev I.V."/>
            <person name="Nordborg M."/>
            <person name="Weigel D."/>
            <person name="Guo Y.-L."/>
        </authorList>
    </citation>
    <scope>NUCLEOTIDE SEQUENCE [LARGE SCALE GENOMIC DNA]</scope>
    <source>
        <strain evidence="2">cv. MN47</strain>
    </source>
</reference>